<feature type="coiled-coil region" evidence="8">
    <location>
        <begin position="221"/>
        <end position="248"/>
    </location>
</feature>
<dbReference type="PANTHER" id="PTHR43711:SF1">
    <property type="entry name" value="HISTIDINE KINASE 1"/>
    <property type="match status" value="1"/>
</dbReference>
<evidence type="ECO:0000256" key="5">
    <source>
        <dbReference type="ARBA" id="ARBA00022777"/>
    </source>
</evidence>
<organism evidence="12">
    <name type="scientific">marine sediment metagenome</name>
    <dbReference type="NCBI Taxonomy" id="412755"/>
    <lineage>
        <taxon>unclassified sequences</taxon>
        <taxon>metagenomes</taxon>
        <taxon>ecological metagenomes</taxon>
    </lineage>
</organism>
<evidence type="ECO:0000256" key="4">
    <source>
        <dbReference type="ARBA" id="ARBA00022679"/>
    </source>
</evidence>
<dbReference type="InterPro" id="IPR050736">
    <property type="entry name" value="Sensor_HK_Regulatory"/>
</dbReference>
<dbReference type="PROSITE" id="PS50109">
    <property type="entry name" value="HIS_KIN"/>
    <property type="match status" value="1"/>
</dbReference>
<evidence type="ECO:0000256" key="2">
    <source>
        <dbReference type="ARBA" id="ARBA00012438"/>
    </source>
</evidence>
<name>A0A0F9I063_9ZZZZ</name>
<dbReference type="Pfam" id="PF00512">
    <property type="entry name" value="HisKA"/>
    <property type="match status" value="1"/>
</dbReference>
<dbReference type="FunFam" id="1.10.287.130:FF:000001">
    <property type="entry name" value="Two-component sensor histidine kinase"/>
    <property type="match status" value="1"/>
</dbReference>
<dbReference type="AlphaFoldDB" id="A0A0F9I063"/>
<dbReference type="InterPro" id="IPR036890">
    <property type="entry name" value="HATPase_C_sf"/>
</dbReference>
<accession>A0A0F9I063</accession>
<dbReference type="InterPro" id="IPR003661">
    <property type="entry name" value="HisK_dim/P_dom"/>
</dbReference>
<dbReference type="SMART" id="SM00387">
    <property type="entry name" value="HATPase_c"/>
    <property type="match status" value="1"/>
</dbReference>
<keyword evidence="5" id="KW-0418">Kinase</keyword>
<dbReference type="SUPFAM" id="SSF47384">
    <property type="entry name" value="Homodimeric domain of signal transducing histidine kinase"/>
    <property type="match status" value="1"/>
</dbReference>
<dbReference type="GO" id="GO:0000155">
    <property type="term" value="F:phosphorelay sensor kinase activity"/>
    <property type="evidence" value="ECO:0007669"/>
    <property type="project" value="InterPro"/>
</dbReference>
<dbReference type="CDD" id="cd00082">
    <property type="entry name" value="HisKA"/>
    <property type="match status" value="1"/>
</dbReference>
<dbReference type="InterPro" id="IPR036097">
    <property type="entry name" value="HisK_dim/P_sf"/>
</dbReference>
<evidence type="ECO:0000256" key="7">
    <source>
        <dbReference type="ARBA" id="ARBA00023136"/>
    </source>
</evidence>
<comment type="catalytic activity">
    <reaction evidence="1">
        <text>ATP + protein L-histidine = ADP + protein N-phospho-L-histidine.</text>
        <dbReference type="EC" id="2.7.13.3"/>
    </reaction>
</comment>
<evidence type="ECO:0000259" key="11">
    <source>
        <dbReference type="PROSITE" id="PS50113"/>
    </source>
</evidence>
<evidence type="ECO:0000256" key="9">
    <source>
        <dbReference type="SAM" id="MobiDB-lite"/>
    </source>
</evidence>
<feature type="compositionally biased region" description="Basic and acidic residues" evidence="9">
    <location>
        <begin position="465"/>
        <end position="475"/>
    </location>
</feature>
<keyword evidence="7" id="KW-0472">Membrane</keyword>
<dbReference type="InterPro" id="IPR005467">
    <property type="entry name" value="His_kinase_dom"/>
</dbReference>
<dbReference type="EC" id="2.7.13.3" evidence="2"/>
<feature type="region of interest" description="Disordered" evidence="9">
    <location>
        <begin position="456"/>
        <end position="475"/>
    </location>
</feature>
<evidence type="ECO:0000256" key="3">
    <source>
        <dbReference type="ARBA" id="ARBA00022553"/>
    </source>
</evidence>
<comment type="caution">
    <text evidence="12">The sequence shown here is derived from an EMBL/GenBank/DDBJ whole genome shotgun (WGS) entry which is preliminary data.</text>
</comment>
<sequence length="475" mass="53258">EFISPHENKKTVTKSRLFPIFDTANTLTNVVVMHEDITERKKMGEKERQYFSDLAFLSKTAMELVEFTSNKDIHSYVGEQIRQLFPQSVVIINSFNKTTDLFRVRAVLGVGKLTTRFLKILGRDPVGMTLPINDQARKGLSKGELAKVPGGLYELTLNQIPQSVCNVIEKLLSIGDVYAISFIWKGELCGSAAILMRKGRKPKNPKLIETFVRQASVTLQRLQTEDQIKEQNQRLKELDRMKSEFLSTAAHELRTPLTSILGFSEILVERKLDEKKRTRFLATINKEAGDLADIVNDLLDVSSIEAGGGFEIRKAPIDFKEVLLKSINLIKGQTDEHTFKVNIPHDLPEIEADKNRMYQVMENLLSNAVKFSPEGGEVTVSIERGRDELKISVADEGIGIPEEDLPHVFERFYRAGNAATAAIRGTGLGLGIVKYIVESHAGRVWAQSKPGRGSTFSFTLPLGSTEKKREGRKKE</sequence>
<evidence type="ECO:0000256" key="8">
    <source>
        <dbReference type="SAM" id="Coils"/>
    </source>
</evidence>
<dbReference type="SMART" id="SM00388">
    <property type="entry name" value="HisKA"/>
    <property type="match status" value="1"/>
</dbReference>
<keyword evidence="3" id="KW-0597">Phosphoprotein</keyword>
<feature type="domain" description="Histidine kinase" evidence="10">
    <location>
        <begin position="248"/>
        <end position="464"/>
    </location>
</feature>
<dbReference type="EMBL" id="LAZR01013624">
    <property type="protein sequence ID" value="KKM21111.1"/>
    <property type="molecule type" value="Genomic_DNA"/>
</dbReference>
<dbReference type="FunFam" id="3.30.565.10:FF:000006">
    <property type="entry name" value="Sensor histidine kinase WalK"/>
    <property type="match status" value="1"/>
</dbReference>
<dbReference type="PROSITE" id="PS50113">
    <property type="entry name" value="PAC"/>
    <property type="match status" value="1"/>
</dbReference>
<dbReference type="InterPro" id="IPR004358">
    <property type="entry name" value="Sig_transdc_His_kin-like_C"/>
</dbReference>
<dbReference type="Gene3D" id="3.30.565.10">
    <property type="entry name" value="Histidine kinase-like ATPase, C-terminal domain"/>
    <property type="match status" value="1"/>
</dbReference>
<dbReference type="CDD" id="cd00075">
    <property type="entry name" value="HATPase"/>
    <property type="match status" value="1"/>
</dbReference>
<keyword evidence="8" id="KW-0175">Coiled coil</keyword>
<evidence type="ECO:0000256" key="1">
    <source>
        <dbReference type="ARBA" id="ARBA00000085"/>
    </source>
</evidence>
<dbReference type="PANTHER" id="PTHR43711">
    <property type="entry name" value="TWO-COMPONENT HISTIDINE KINASE"/>
    <property type="match status" value="1"/>
</dbReference>
<keyword evidence="4" id="KW-0808">Transferase</keyword>
<feature type="non-terminal residue" evidence="12">
    <location>
        <position position="1"/>
    </location>
</feature>
<keyword evidence="6" id="KW-0902">Two-component regulatory system</keyword>
<evidence type="ECO:0000256" key="6">
    <source>
        <dbReference type="ARBA" id="ARBA00023012"/>
    </source>
</evidence>
<evidence type="ECO:0000313" key="12">
    <source>
        <dbReference type="EMBL" id="KKM21111.1"/>
    </source>
</evidence>
<dbReference type="SUPFAM" id="SSF55874">
    <property type="entry name" value="ATPase domain of HSP90 chaperone/DNA topoisomerase II/histidine kinase"/>
    <property type="match status" value="1"/>
</dbReference>
<evidence type="ECO:0000259" key="10">
    <source>
        <dbReference type="PROSITE" id="PS50109"/>
    </source>
</evidence>
<feature type="domain" description="PAC" evidence="11">
    <location>
        <begin position="1"/>
        <end position="49"/>
    </location>
</feature>
<dbReference type="InterPro" id="IPR000700">
    <property type="entry name" value="PAS-assoc_C"/>
</dbReference>
<gene>
    <name evidence="12" type="ORF">LCGC14_1638700</name>
</gene>
<reference evidence="12" key="1">
    <citation type="journal article" date="2015" name="Nature">
        <title>Complex archaea that bridge the gap between prokaryotes and eukaryotes.</title>
        <authorList>
            <person name="Spang A."/>
            <person name="Saw J.H."/>
            <person name="Jorgensen S.L."/>
            <person name="Zaremba-Niedzwiedzka K."/>
            <person name="Martijn J."/>
            <person name="Lind A.E."/>
            <person name="van Eijk R."/>
            <person name="Schleper C."/>
            <person name="Guy L."/>
            <person name="Ettema T.J."/>
        </authorList>
    </citation>
    <scope>NUCLEOTIDE SEQUENCE</scope>
</reference>
<protein>
    <recommendedName>
        <fullName evidence="2">histidine kinase</fullName>
        <ecNumber evidence="2">2.7.13.3</ecNumber>
    </recommendedName>
</protein>
<dbReference type="InterPro" id="IPR003594">
    <property type="entry name" value="HATPase_dom"/>
</dbReference>
<dbReference type="Gene3D" id="1.10.287.130">
    <property type="match status" value="1"/>
</dbReference>
<dbReference type="PRINTS" id="PR00344">
    <property type="entry name" value="BCTRLSENSOR"/>
</dbReference>
<dbReference type="Pfam" id="PF02518">
    <property type="entry name" value="HATPase_c"/>
    <property type="match status" value="1"/>
</dbReference>
<proteinExistence type="predicted"/>